<evidence type="ECO:0000313" key="2">
    <source>
        <dbReference type="EMBL" id="PRR71173.1"/>
    </source>
</evidence>
<dbReference type="CDD" id="cd14797">
    <property type="entry name" value="DUF302"/>
    <property type="match status" value="1"/>
</dbReference>
<dbReference type="AlphaFoldDB" id="A0A2T0AQ56"/>
<dbReference type="RefSeq" id="WP_245907855.1">
    <property type="nucleotide sequence ID" value="NZ_CP136419.1"/>
</dbReference>
<sequence>MTTQGMYYTVATDKGFDAAVASVEEATTAQGMKVLHIHDVQATLQSKGYVVEPLKIIEICNAHYAYEVLAKDVMISLMMPCKINVFTREGQTYISALRPTILAKFFPGAGVDEIALQVDAKIRAIVDAASR</sequence>
<dbReference type="InterPro" id="IPR005180">
    <property type="entry name" value="DUF302"/>
</dbReference>
<accession>A0A2T0AQ56</accession>
<dbReference type="Proteomes" id="UP000238415">
    <property type="component" value="Unassembled WGS sequence"/>
</dbReference>
<name>A0A2T0AQ56_9FIRM</name>
<reference evidence="2 3" key="1">
    <citation type="submission" date="2018-03" db="EMBL/GenBank/DDBJ databases">
        <title>Genome sequence of Moorella humiferrea DSM 23265.</title>
        <authorList>
            <person name="Poehlein A."/>
            <person name="Daniel R."/>
        </authorList>
    </citation>
    <scope>NUCLEOTIDE SEQUENCE [LARGE SCALE GENOMIC DNA]</scope>
    <source>
        <strain evidence="2 3">DSM 23265</strain>
    </source>
</reference>
<dbReference type="PIRSF" id="PIRSF021774">
    <property type="entry name" value="UCP021774"/>
    <property type="match status" value="1"/>
</dbReference>
<dbReference type="InterPro" id="IPR035923">
    <property type="entry name" value="TT1751-like_sf"/>
</dbReference>
<dbReference type="InterPro" id="IPR016796">
    <property type="entry name" value="UCP021774"/>
</dbReference>
<dbReference type="PANTHER" id="PTHR38342">
    <property type="entry name" value="SLR5037 PROTEIN"/>
    <property type="match status" value="1"/>
</dbReference>
<comment type="caution">
    <text evidence="2">The sequence shown here is derived from an EMBL/GenBank/DDBJ whole genome shotgun (WGS) entry which is preliminary data.</text>
</comment>
<dbReference type="Gene3D" id="3.30.310.70">
    <property type="entry name" value="TT1751-like domain"/>
    <property type="match status" value="1"/>
</dbReference>
<dbReference type="SUPFAM" id="SSF103247">
    <property type="entry name" value="TT1751-like"/>
    <property type="match status" value="1"/>
</dbReference>
<organism evidence="2 3">
    <name type="scientific">Neomoorella humiferrea</name>
    <dbReference type="NCBI Taxonomy" id="676965"/>
    <lineage>
        <taxon>Bacteria</taxon>
        <taxon>Bacillati</taxon>
        <taxon>Bacillota</taxon>
        <taxon>Clostridia</taxon>
        <taxon>Neomoorellales</taxon>
        <taxon>Neomoorellaceae</taxon>
        <taxon>Neomoorella</taxon>
    </lineage>
</organism>
<keyword evidence="3" id="KW-1185">Reference proteome</keyword>
<dbReference type="EMBL" id="PVXM01000044">
    <property type="protein sequence ID" value="PRR71173.1"/>
    <property type="molecule type" value="Genomic_DNA"/>
</dbReference>
<evidence type="ECO:0000313" key="3">
    <source>
        <dbReference type="Proteomes" id="UP000238415"/>
    </source>
</evidence>
<dbReference type="Pfam" id="PF03625">
    <property type="entry name" value="DUF302"/>
    <property type="match status" value="1"/>
</dbReference>
<proteinExistence type="predicted"/>
<gene>
    <name evidence="2" type="ORF">MOHU_17190</name>
</gene>
<dbReference type="PANTHER" id="PTHR38342:SF1">
    <property type="entry name" value="SLR5037 PROTEIN"/>
    <property type="match status" value="1"/>
</dbReference>
<feature type="domain" description="DUF302" evidence="1">
    <location>
        <begin position="38"/>
        <end position="99"/>
    </location>
</feature>
<protein>
    <recommendedName>
        <fullName evidence="1">DUF302 domain-containing protein</fullName>
    </recommendedName>
</protein>
<evidence type="ECO:0000259" key="1">
    <source>
        <dbReference type="Pfam" id="PF03625"/>
    </source>
</evidence>